<evidence type="ECO:0000259" key="2">
    <source>
        <dbReference type="Pfam" id="PF03432"/>
    </source>
</evidence>
<accession>A0ABW3ETM9</accession>
<protein>
    <submittedName>
        <fullName evidence="3">Relaxase/mobilization nuclease domain-containing protein</fullName>
    </submittedName>
</protein>
<name>A0ABW3ETM9_9ACTN</name>
<gene>
    <name evidence="3" type="ORF">ACFQ11_16990</name>
</gene>
<dbReference type="EMBL" id="JBHTJA010000030">
    <property type="protein sequence ID" value="MFD0902101.1"/>
    <property type="molecule type" value="Genomic_DNA"/>
</dbReference>
<comment type="caution">
    <text evidence="3">The sequence shown here is derived from an EMBL/GenBank/DDBJ whole genome shotgun (WGS) entry which is preliminary data.</text>
</comment>
<keyword evidence="4" id="KW-1185">Reference proteome</keyword>
<feature type="domain" description="MobA/VirD2-like nuclease" evidence="2">
    <location>
        <begin position="70"/>
        <end position="166"/>
    </location>
</feature>
<evidence type="ECO:0000313" key="3">
    <source>
        <dbReference type="EMBL" id="MFD0902101.1"/>
    </source>
</evidence>
<proteinExistence type="predicted"/>
<feature type="region of interest" description="Disordered" evidence="1">
    <location>
        <begin position="493"/>
        <end position="512"/>
    </location>
</feature>
<sequence>MIAKVTRGADVGNLLRYLYGPGKRNEHADPHIVAGYRHPAALEPQRSTGGRPDLRPLAEALRSPLETMRRSRPTEPVWQCSLRTAPTDRPLTDEEWANVAEELMHQTGIAPRDDQEACRWIAVRHADDHIHVVATLAREDGRRPNITRDYLKARTACQVVERRYELRRTAPADRTAAPRPTRPEIERARRAGVSEPTRCALRRWVAAVAASAGGEEAFFAGLRERGLLVKLRFSVRTPGEITGFAVADPSYTNAASAPIYFSGGKLAADLTLPKLRHRWGGASVDVPSARRAARMRRSGVGFDERNQAYREAARAAATAARHMRQTNDPRVRADIAAAASDVLHVAADITGNRELAEIADVYGRAAREPFGRPTVATRPGNGLRVAARLVAAVNIGTGDQRDRRRDLTVELLFLVANLLDVVDELAAHREAQGRVAQAEAARRAGDRLRVVGRGASAAQVRPTPPNVAEVQAAGRLAAESFPVPLADGLRHIAARPSRPIPQQSQTRRGPKL</sequence>
<evidence type="ECO:0000313" key="4">
    <source>
        <dbReference type="Proteomes" id="UP001596972"/>
    </source>
</evidence>
<dbReference type="RefSeq" id="WP_378299555.1">
    <property type="nucleotide sequence ID" value="NZ_JBHTJA010000030.1"/>
</dbReference>
<dbReference type="Proteomes" id="UP001596972">
    <property type="component" value="Unassembled WGS sequence"/>
</dbReference>
<organism evidence="3 4">
    <name type="scientific">Actinomadura sediminis</name>
    <dbReference type="NCBI Taxonomy" id="1038904"/>
    <lineage>
        <taxon>Bacteria</taxon>
        <taxon>Bacillati</taxon>
        <taxon>Actinomycetota</taxon>
        <taxon>Actinomycetes</taxon>
        <taxon>Streptosporangiales</taxon>
        <taxon>Thermomonosporaceae</taxon>
        <taxon>Actinomadura</taxon>
    </lineage>
</organism>
<reference evidence="4" key="1">
    <citation type="journal article" date="2019" name="Int. J. Syst. Evol. Microbiol.">
        <title>The Global Catalogue of Microorganisms (GCM) 10K type strain sequencing project: providing services to taxonomists for standard genome sequencing and annotation.</title>
        <authorList>
            <consortium name="The Broad Institute Genomics Platform"/>
            <consortium name="The Broad Institute Genome Sequencing Center for Infectious Disease"/>
            <person name="Wu L."/>
            <person name="Ma J."/>
        </authorList>
    </citation>
    <scope>NUCLEOTIDE SEQUENCE [LARGE SCALE GENOMIC DNA]</scope>
    <source>
        <strain evidence="4">JCM 31202</strain>
    </source>
</reference>
<dbReference type="Pfam" id="PF03432">
    <property type="entry name" value="Relaxase"/>
    <property type="match status" value="1"/>
</dbReference>
<feature type="compositionally biased region" description="Polar residues" evidence="1">
    <location>
        <begin position="500"/>
        <end position="512"/>
    </location>
</feature>
<dbReference type="InterPro" id="IPR005094">
    <property type="entry name" value="Endonuclease_MobA/VirD2"/>
</dbReference>
<evidence type="ECO:0000256" key="1">
    <source>
        <dbReference type="SAM" id="MobiDB-lite"/>
    </source>
</evidence>